<dbReference type="EMBL" id="JACSQA010000006">
    <property type="protein sequence ID" value="MBD8026284.1"/>
    <property type="molecule type" value="Genomic_DNA"/>
</dbReference>
<reference evidence="2 3" key="1">
    <citation type="submission" date="2020-08" db="EMBL/GenBank/DDBJ databases">
        <title>A Genomic Blueprint of the Chicken Gut Microbiome.</title>
        <authorList>
            <person name="Gilroy R."/>
            <person name="Ravi A."/>
            <person name="Getino M."/>
            <person name="Pursley I."/>
            <person name="Horton D.L."/>
            <person name="Alikhan N.-F."/>
            <person name="Baker D."/>
            <person name="Gharbi K."/>
            <person name="Hall N."/>
            <person name="Watson M."/>
            <person name="Adriaenssens E.M."/>
            <person name="Foster-Nyarko E."/>
            <person name="Jarju S."/>
            <person name="Secka A."/>
            <person name="Antonio M."/>
            <person name="Oren A."/>
            <person name="Chaudhuri R."/>
            <person name="La Ragione R.M."/>
            <person name="Hildebrand F."/>
            <person name="Pallen M.J."/>
        </authorList>
    </citation>
    <scope>NUCLEOTIDE SEQUENCE [LARGE SCALE GENOMIC DNA]</scope>
    <source>
        <strain evidence="2 3">Re31</strain>
    </source>
</reference>
<proteinExistence type="predicted"/>
<dbReference type="SUPFAM" id="SSF55729">
    <property type="entry name" value="Acyl-CoA N-acyltransferases (Nat)"/>
    <property type="match status" value="1"/>
</dbReference>
<dbReference type="Proteomes" id="UP000640930">
    <property type="component" value="Unassembled WGS sequence"/>
</dbReference>
<dbReference type="CDD" id="cd04301">
    <property type="entry name" value="NAT_SF"/>
    <property type="match status" value="1"/>
</dbReference>
<dbReference type="InterPro" id="IPR016181">
    <property type="entry name" value="Acyl_CoA_acyltransferase"/>
</dbReference>
<protein>
    <submittedName>
        <fullName evidence="2">GNAT family N-acetyltransferase</fullName>
    </submittedName>
</protein>
<name>A0ABR8XAD6_9BACL</name>
<accession>A0ABR8XAD6</accession>
<gene>
    <name evidence="2" type="ORF">H9636_06390</name>
</gene>
<organism evidence="2 3">
    <name type="scientific">Ureibacillus galli</name>
    <dbReference type="NCBI Taxonomy" id="2762222"/>
    <lineage>
        <taxon>Bacteria</taxon>
        <taxon>Bacillati</taxon>
        <taxon>Bacillota</taxon>
        <taxon>Bacilli</taxon>
        <taxon>Bacillales</taxon>
        <taxon>Caryophanaceae</taxon>
        <taxon>Ureibacillus</taxon>
    </lineage>
</organism>
<dbReference type="PROSITE" id="PS51186">
    <property type="entry name" value="GNAT"/>
    <property type="match status" value="1"/>
</dbReference>
<evidence type="ECO:0000313" key="2">
    <source>
        <dbReference type="EMBL" id="MBD8026284.1"/>
    </source>
</evidence>
<evidence type="ECO:0000313" key="3">
    <source>
        <dbReference type="Proteomes" id="UP000640930"/>
    </source>
</evidence>
<keyword evidence="3" id="KW-1185">Reference proteome</keyword>
<dbReference type="Gene3D" id="3.40.630.30">
    <property type="match status" value="1"/>
</dbReference>
<dbReference type="Pfam" id="PF00583">
    <property type="entry name" value="Acetyltransf_1"/>
    <property type="match status" value="1"/>
</dbReference>
<dbReference type="InterPro" id="IPR000182">
    <property type="entry name" value="GNAT_dom"/>
</dbReference>
<sequence length="98" mass="11236">MIYKEFIVKTGNSMEWENVVKHFSNTTDHIFPITLVALVNEKCIGTVSILENDLHIRELYKPWLASLNTKPEYRGRGVGQELVAKTISVVKELGYKEL</sequence>
<feature type="domain" description="N-acetyltransferase" evidence="1">
    <location>
        <begin position="1"/>
        <end position="98"/>
    </location>
</feature>
<comment type="caution">
    <text evidence="2">The sequence shown here is derived from an EMBL/GenBank/DDBJ whole genome shotgun (WGS) entry which is preliminary data.</text>
</comment>
<dbReference type="RefSeq" id="WP_191706789.1">
    <property type="nucleotide sequence ID" value="NZ_JACSQA010000006.1"/>
</dbReference>
<evidence type="ECO:0000259" key="1">
    <source>
        <dbReference type="PROSITE" id="PS51186"/>
    </source>
</evidence>